<proteinExistence type="inferred from homology"/>
<evidence type="ECO:0000313" key="12">
    <source>
        <dbReference type="EMBL" id="KAL1556778.1"/>
    </source>
</evidence>
<dbReference type="EMBL" id="JBEAFC010000005">
    <property type="protein sequence ID" value="KAL1556778.1"/>
    <property type="molecule type" value="Genomic_DNA"/>
</dbReference>
<dbReference type="EC" id="1.1.1.49" evidence="9"/>
<dbReference type="AlphaFoldDB" id="A0ABD1HNA4"/>
<evidence type="ECO:0000256" key="6">
    <source>
        <dbReference type="ARBA" id="ARBA00023277"/>
    </source>
</evidence>
<dbReference type="PANTHER" id="PTHR23429:SF11">
    <property type="entry name" value="GLUCOSE-6-PHOSPHATE 1-DEHYDROGENASE 2, CHLOROPLASTIC"/>
    <property type="match status" value="1"/>
</dbReference>
<reference evidence="12 13" key="1">
    <citation type="submission" date="2024-06" db="EMBL/GenBank/DDBJ databases">
        <title>A chromosome level genome sequence of Diviner's sage (Salvia divinorum).</title>
        <authorList>
            <person name="Ford S.A."/>
            <person name="Ro D.-K."/>
            <person name="Ness R.W."/>
            <person name="Phillips M.A."/>
        </authorList>
    </citation>
    <scope>NUCLEOTIDE SEQUENCE [LARGE SCALE GENOMIC DNA]</scope>
    <source>
        <strain evidence="12">SAF-2024a</strain>
        <tissue evidence="12">Leaf</tissue>
    </source>
</reference>
<sequence>MAATPISVSSHCCSSSSPYPNLSSIWSRQNPNYFIFPATSPKPKSASLQFNSNAFPTVVSMQDGSLAATVAGLQNEAPLKKLKDGLTSVTPPKENTQISNFVVNDGKSTTSITVVGASGDLAKKKIFPALFALYYEDCLPEHFTIFGYARSKMTDAELRNMVSKTLTCRIDKRENCDEKMEQFLQRCFYHSGQYDSQENFAELDKILKEHEAGRISNRLFYLSIPPNIFVDAVKCASLSASASAGWTRVIVEKPFGRDSESSAALTKSLKQYLNEDQIFRIDHYLGKELVENLSVLRFSNLIFEPLWSRQYIRNVQLIFSEDFGTEGRGGYFDHYGIMRDIMQNHLLQILALFAMETPVSLDAEDIRNEKVKVLRSMRPIRVDDVIIGQYKSHTKGGDSYPGYTDDKTVLKDSLTPTFAAAALFIDNARWDGVPFLMKAGKALHDKRAEIRVQFRHVPGNLYNRNFGTDLDLATNELVIRVQPDEAIYLKINNKVPGLGMRLDRSNLNLLYKARYSKEIPDAYERLLLDAVEGERRLFIRSDELDAAWALFTPVLKDLEEKKKIPEYYPYGSRGPVGAHYLAARYNVKWGDLGVDE</sequence>
<dbReference type="Pfam" id="PF00479">
    <property type="entry name" value="G6PD_N"/>
    <property type="match status" value="1"/>
</dbReference>
<dbReference type="FunFam" id="3.30.360.10:FF:000018">
    <property type="entry name" value="Glucose-6-phosphate 1-dehydrogenase"/>
    <property type="match status" value="1"/>
</dbReference>
<keyword evidence="5 9" id="KW-0560">Oxidoreductase</keyword>
<gene>
    <name evidence="12" type="ORF">AAHA92_12358</name>
</gene>
<dbReference type="Gene3D" id="3.40.50.720">
    <property type="entry name" value="NAD(P)-binding Rossmann-like Domain"/>
    <property type="match status" value="1"/>
</dbReference>
<keyword evidence="3 9" id="KW-0313">Glucose metabolism</keyword>
<evidence type="ECO:0000256" key="8">
    <source>
        <dbReference type="ARBA" id="ARBA00048749"/>
    </source>
</evidence>
<evidence type="ECO:0000259" key="11">
    <source>
        <dbReference type="Pfam" id="PF02781"/>
    </source>
</evidence>
<evidence type="ECO:0000256" key="1">
    <source>
        <dbReference type="ARBA" id="ARBA00004937"/>
    </source>
</evidence>
<keyword evidence="6 9" id="KW-0119">Carbohydrate metabolism</keyword>
<evidence type="ECO:0000259" key="10">
    <source>
        <dbReference type="Pfam" id="PF00479"/>
    </source>
</evidence>
<dbReference type="PROSITE" id="PS00069">
    <property type="entry name" value="G6P_DEHYDROGENASE"/>
    <property type="match status" value="1"/>
</dbReference>
<dbReference type="InterPro" id="IPR022674">
    <property type="entry name" value="G6P_DH_NAD-bd"/>
</dbReference>
<comment type="pathway">
    <text evidence="1 9">Carbohydrate degradation; pentose phosphate pathway; D-ribulose 5-phosphate from D-glucose 6-phosphate (oxidative stage): step 1/3.</text>
</comment>
<evidence type="ECO:0000313" key="13">
    <source>
        <dbReference type="Proteomes" id="UP001567538"/>
    </source>
</evidence>
<name>A0ABD1HNA4_SALDI</name>
<protein>
    <recommendedName>
        <fullName evidence="9">Glucose-6-phosphate 1-dehydrogenase</fullName>
        <ecNumber evidence="9">1.1.1.49</ecNumber>
    </recommendedName>
</protein>
<dbReference type="InterPro" id="IPR019796">
    <property type="entry name" value="G6P_DH_AS"/>
</dbReference>
<feature type="domain" description="Glucose-6-phosphate dehydrogenase NAD-binding" evidence="10">
    <location>
        <begin position="114"/>
        <end position="292"/>
    </location>
</feature>
<comment type="function">
    <text evidence="7">Catalyzes the rate-limiting step of the oxidative pentose-phosphate pathway, which represents a route for the dissimilation of carbohydrates besides glycolysis. The main function of this enzyme is to provide reducing power (NADPH) and pentose phosphates for fatty acid and nucleic acid synthesis which are involved in membrane synthesis and cell division.</text>
</comment>
<dbReference type="InterPro" id="IPR036291">
    <property type="entry name" value="NAD(P)-bd_dom_sf"/>
</dbReference>
<evidence type="ECO:0000256" key="2">
    <source>
        <dbReference type="ARBA" id="ARBA00009975"/>
    </source>
</evidence>
<evidence type="ECO:0000256" key="9">
    <source>
        <dbReference type="RuleBase" id="RU362120"/>
    </source>
</evidence>
<comment type="caution">
    <text evidence="12">The sequence shown here is derived from an EMBL/GenBank/DDBJ whole genome shotgun (WGS) entry which is preliminary data.</text>
</comment>
<keyword evidence="4 9" id="KW-0521">NADP</keyword>
<dbReference type="SUPFAM" id="SSF51735">
    <property type="entry name" value="NAD(P)-binding Rossmann-fold domains"/>
    <property type="match status" value="1"/>
</dbReference>
<keyword evidence="13" id="KW-1185">Reference proteome</keyword>
<evidence type="ECO:0000256" key="3">
    <source>
        <dbReference type="ARBA" id="ARBA00022526"/>
    </source>
</evidence>
<dbReference type="FunFam" id="3.40.50.720:FF:000222">
    <property type="entry name" value="Glucose-6-phosphate 1-dehydrogenase"/>
    <property type="match status" value="1"/>
</dbReference>
<dbReference type="GO" id="GO:0006006">
    <property type="term" value="P:glucose metabolic process"/>
    <property type="evidence" value="ECO:0007669"/>
    <property type="project" value="UniProtKB-KW"/>
</dbReference>
<dbReference type="GO" id="GO:0004345">
    <property type="term" value="F:glucose-6-phosphate dehydrogenase activity"/>
    <property type="evidence" value="ECO:0007669"/>
    <property type="project" value="UniProtKB-EC"/>
</dbReference>
<dbReference type="InterPro" id="IPR001282">
    <property type="entry name" value="G6P_DH"/>
</dbReference>
<dbReference type="Proteomes" id="UP001567538">
    <property type="component" value="Unassembled WGS sequence"/>
</dbReference>
<evidence type="ECO:0000256" key="4">
    <source>
        <dbReference type="ARBA" id="ARBA00022857"/>
    </source>
</evidence>
<accession>A0ABD1HNA4</accession>
<dbReference type="Gene3D" id="3.30.360.10">
    <property type="entry name" value="Dihydrodipicolinate Reductase, domain 2"/>
    <property type="match status" value="1"/>
</dbReference>
<evidence type="ECO:0000256" key="5">
    <source>
        <dbReference type="ARBA" id="ARBA00023002"/>
    </source>
</evidence>
<dbReference type="Pfam" id="PF02781">
    <property type="entry name" value="G6PD_C"/>
    <property type="match status" value="1"/>
</dbReference>
<dbReference type="GO" id="GO:0009051">
    <property type="term" value="P:pentose-phosphate shunt, oxidative branch"/>
    <property type="evidence" value="ECO:0007669"/>
    <property type="project" value="UniProtKB-ARBA"/>
</dbReference>
<comment type="similarity">
    <text evidence="2 9">Belongs to the glucose-6-phosphate dehydrogenase family.</text>
</comment>
<feature type="domain" description="Glucose-6-phosphate dehydrogenase C-terminal" evidence="11">
    <location>
        <begin position="295"/>
        <end position="589"/>
    </location>
</feature>
<comment type="catalytic activity">
    <reaction evidence="8 9">
        <text>D-glucose 6-phosphate + NADP(+) = 6-phospho-D-glucono-1,5-lactone + NADPH + H(+)</text>
        <dbReference type="Rhea" id="RHEA:15841"/>
        <dbReference type="ChEBI" id="CHEBI:15378"/>
        <dbReference type="ChEBI" id="CHEBI:57783"/>
        <dbReference type="ChEBI" id="CHEBI:57955"/>
        <dbReference type="ChEBI" id="CHEBI:58349"/>
        <dbReference type="ChEBI" id="CHEBI:61548"/>
        <dbReference type="EC" id="1.1.1.49"/>
    </reaction>
</comment>
<dbReference type="PRINTS" id="PR00079">
    <property type="entry name" value="G6PDHDRGNASE"/>
</dbReference>
<dbReference type="SUPFAM" id="SSF55347">
    <property type="entry name" value="Glyceraldehyde-3-phosphate dehydrogenase-like, C-terminal domain"/>
    <property type="match status" value="1"/>
</dbReference>
<dbReference type="HAMAP" id="MF_00966">
    <property type="entry name" value="G6PD"/>
    <property type="match status" value="1"/>
</dbReference>
<dbReference type="NCBIfam" id="TIGR00871">
    <property type="entry name" value="zwf"/>
    <property type="match status" value="1"/>
</dbReference>
<organism evidence="12 13">
    <name type="scientific">Salvia divinorum</name>
    <name type="common">Maria pastora</name>
    <name type="synonym">Diviner's sage</name>
    <dbReference type="NCBI Taxonomy" id="28513"/>
    <lineage>
        <taxon>Eukaryota</taxon>
        <taxon>Viridiplantae</taxon>
        <taxon>Streptophyta</taxon>
        <taxon>Embryophyta</taxon>
        <taxon>Tracheophyta</taxon>
        <taxon>Spermatophyta</taxon>
        <taxon>Magnoliopsida</taxon>
        <taxon>eudicotyledons</taxon>
        <taxon>Gunneridae</taxon>
        <taxon>Pentapetalae</taxon>
        <taxon>asterids</taxon>
        <taxon>lamiids</taxon>
        <taxon>Lamiales</taxon>
        <taxon>Lamiaceae</taxon>
        <taxon>Nepetoideae</taxon>
        <taxon>Mentheae</taxon>
        <taxon>Salviinae</taxon>
        <taxon>Salvia</taxon>
        <taxon>Salvia subgen. Calosphace</taxon>
    </lineage>
</organism>
<dbReference type="InterPro" id="IPR022675">
    <property type="entry name" value="G6P_DH_C"/>
</dbReference>
<evidence type="ECO:0000256" key="7">
    <source>
        <dbReference type="ARBA" id="ARBA00046096"/>
    </source>
</evidence>
<dbReference type="PANTHER" id="PTHR23429">
    <property type="entry name" value="GLUCOSE-6-PHOSPHATE 1-DEHYDROGENASE G6PD"/>
    <property type="match status" value="1"/>
</dbReference>